<proteinExistence type="predicted"/>
<organism evidence="3 4">
    <name type="scientific">Modicisalibacter xianhensis</name>
    <dbReference type="NCBI Taxonomy" id="442341"/>
    <lineage>
        <taxon>Bacteria</taxon>
        <taxon>Pseudomonadati</taxon>
        <taxon>Pseudomonadota</taxon>
        <taxon>Gammaproteobacteria</taxon>
        <taxon>Oceanospirillales</taxon>
        <taxon>Halomonadaceae</taxon>
        <taxon>Modicisalibacter</taxon>
    </lineage>
</organism>
<keyword evidence="1" id="KW-0472">Membrane</keyword>
<dbReference type="Gene3D" id="1.10.287.70">
    <property type="match status" value="1"/>
</dbReference>
<evidence type="ECO:0000313" key="3">
    <source>
        <dbReference type="EMBL" id="TDX30394.1"/>
    </source>
</evidence>
<dbReference type="Pfam" id="PF07885">
    <property type="entry name" value="Ion_trans_2"/>
    <property type="match status" value="1"/>
</dbReference>
<dbReference type="SUPFAM" id="SSF81324">
    <property type="entry name" value="Voltage-gated potassium channels"/>
    <property type="match status" value="1"/>
</dbReference>
<feature type="transmembrane region" description="Helical" evidence="1">
    <location>
        <begin position="63"/>
        <end position="86"/>
    </location>
</feature>
<feature type="transmembrane region" description="Helical" evidence="1">
    <location>
        <begin position="133"/>
        <end position="154"/>
    </location>
</feature>
<dbReference type="Proteomes" id="UP000294489">
    <property type="component" value="Unassembled WGS sequence"/>
</dbReference>
<comment type="caution">
    <text evidence="3">The sequence shown here is derived from an EMBL/GenBank/DDBJ whole genome shotgun (WGS) entry which is preliminary data.</text>
</comment>
<dbReference type="RefSeq" id="WP_134017300.1">
    <property type="nucleotide sequence ID" value="NZ_SOEC01000005.1"/>
</dbReference>
<keyword evidence="1" id="KW-1133">Transmembrane helix</keyword>
<feature type="transmembrane region" description="Helical" evidence="1">
    <location>
        <begin position="6"/>
        <end position="29"/>
    </location>
</feature>
<dbReference type="InterPro" id="IPR013099">
    <property type="entry name" value="K_chnl_dom"/>
</dbReference>
<keyword evidence="1" id="KW-0812">Transmembrane</keyword>
<evidence type="ECO:0000259" key="2">
    <source>
        <dbReference type="Pfam" id="PF07885"/>
    </source>
</evidence>
<dbReference type="AlphaFoldDB" id="A0A4R8FUI2"/>
<evidence type="ECO:0000313" key="4">
    <source>
        <dbReference type="Proteomes" id="UP000294489"/>
    </source>
</evidence>
<protein>
    <submittedName>
        <fullName evidence="3">Ion channel</fullName>
    </submittedName>
</protein>
<accession>A0A4R8FUI2</accession>
<evidence type="ECO:0000256" key="1">
    <source>
        <dbReference type="SAM" id="Phobius"/>
    </source>
</evidence>
<gene>
    <name evidence="3" type="ORF">DFO67_105183</name>
</gene>
<dbReference type="EMBL" id="SOEC01000005">
    <property type="protein sequence ID" value="TDX30394.1"/>
    <property type="molecule type" value="Genomic_DNA"/>
</dbReference>
<feature type="domain" description="Potassium channel" evidence="2">
    <location>
        <begin position="73"/>
        <end position="157"/>
    </location>
</feature>
<dbReference type="OrthoDB" id="3422146at2"/>
<sequence>MIGSATVGIVGALLIVIVNYDAIMTTFSASRAGPLTNRLVSLAWDLLLRIHQRGKRHRLLNTAGPWAAFSLVLFWLAIAWLGWLLLFCASHDAVVNATTKEPASFIERAYFTGYTITTLGYGDFVPNDDDWRLPAFLAAGNGFFLFTLTLTYLLNVVSAVTQKRQLALTISAMGQSPYQILEGTADEGRYESLSSQLQQLNQSINTVGQQHLAFPILHYFHSGDKDSHDNVLPLSLTRLYQALAIVRLACPDLSAKTRAELNTTQRVLEQFLDTLSSAFIHPAQGMPAIPDMQAYADLAGIDATPEEIQGLLASRQRQKQLAAYIRKDGWQWEDVWYPPRDAP</sequence>
<name>A0A4R8FUI2_9GAMM</name>
<reference evidence="3 4" key="1">
    <citation type="submission" date="2019-03" db="EMBL/GenBank/DDBJ databases">
        <title>Freshwater and sediment microbial communities from various areas in North America, analyzing microbe dynamics in response to fracking.</title>
        <authorList>
            <person name="Lamendella R."/>
        </authorList>
    </citation>
    <scope>NUCLEOTIDE SEQUENCE [LARGE SCALE GENOMIC DNA]</scope>
    <source>
        <strain evidence="3 4">6_TX</strain>
    </source>
</reference>